<organism evidence="2 3">
    <name type="scientific">Rousettus aegyptiacus</name>
    <name type="common">Egyptian fruit bat</name>
    <name type="synonym">Pteropus aegyptiacus</name>
    <dbReference type="NCBI Taxonomy" id="9407"/>
    <lineage>
        <taxon>Eukaryota</taxon>
        <taxon>Metazoa</taxon>
        <taxon>Chordata</taxon>
        <taxon>Craniata</taxon>
        <taxon>Vertebrata</taxon>
        <taxon>Euteleostomi</taxon>
        <taxon>Mammalia</taxon>
        <taxon>Eutheria</taxon>
        <taxon>Laurasiatheria</taxon>
        <taxon>Chiroptera</taxon>
        <taxon>Yinpterochiroptera</taxon>
        <taxon>Pteropodoidea</taxon>
        <taxon>Pteropodidae</taxon>
        <taxon>Rousettinae</taxon>
        <taxon>Rousettus</taxon>
    </lineage>
</organism>
<feature type="region of interest" description="Disordered" evidence="1">
    <location>
        <begin position="15"/>
        <end position="36"/>
    </location>
</feature>
<evidence type="ECO:0000256" key="1">
    <source>
        <dbReference type="SAM" id="MobiDB-lite"/>
    </source>
</evidence>
<gene>
    <name evidence="2" type="ORF">HJG63_011895</name>
</gene>
<protein>
    <submittedName>
        <fullName evidence="2">Uncharacterized protein</fullName>
    </submittedName>
</protein>
<proteinExistence type="predicted"/>
<keyword evidence="3" id="KW-1185">Reference proteome</keyword>
<evidence type="ECO:0000313" key="2">
    <source>
        <dbReference type="EMBL" id="KAF6447434.1"/>
    </source>
</evidence>
<name>A0A7J8FI44_ROUAE</name>
<evidence type="ECO:0000313" key="3">
    <source>
        <dbReference type="Proteomes" id="UP000593571"/>
    </source>
</evidence>
<accession>A0A7J8FI44</accession>
<dbReference type="EMBL" id="JACASE010000007">
    <property type="protein sequence ID" value="KAF6447434.1"/>
    <property type="molecule type" value="Genomic_DNA"/>
</dbReference>
<comment type="caution">
    <text evidence="2">The sequence shown here is derived from an EMBL/GenBank/DDBJ whole genome shotgun (WGS) entry which is preliminary data.</text>
</comment>
<sequence length="161" mass="17717">MSLIFFIRPFSESTTSSRRSLGEGRGMPTPAVGSLQLPLNQNLDTTSDSHGQAAFPQELLRAEDQGRGQVLPWHYCSFHKFHKLLSPSGRVLLWTVAGHLGPFADFDGLGSPPPLGASWSILSIVHLCLTQQRTSCSSALQIRGLHFKVLHWPGEDKKNES</sequence>
<dbReference type="AlphaFoldDB" id="A0A7J8FI44"/>
<dbReference type="Proteomes" id="UP000593571">
    <property type="component" value="Unassembled WGS sequence"/>
</dbReference>
<reference evidence="2 3" key="1">
    <citation type="journal article" date="2020" name="Nature">
        <title>Six reference-quality genomes reveal evolution of bat adaptations.</title>
        <authorList>
            <person name="Jebb D."/>
            <person name="Huang Z."/>
            <person name="Pippel M."/>
            <person name="Hughes G.M."/>
            <person name="Lavrichenko K."/>
            <person name="Devanna P."/>
            <person name="Winkler S."/>
            <person name="Jermiin L.S."/>
            <person name="Skirmuntt E.C."/>
            <person name="Katzourakis A."/>
            <person name="Burkitt-Gray L."/>
            <person name="Ray D.A."/>
            <person name="Sullivan K.A.M."/>
            <person name="Roscito J.G."/>
            <person name="Kirilenko B.M."/>
            <person name="Davalos L.M."/>
            <person name="Corthals A.P."/>
            <person name="Power M.L."/>
            <person name="Jones G."/>
            <person name="Ransome R.D."/>
            <person name="Dechmann D.K.N."/>
            <person name="Locatelli A.G."/>
            <person name="Puechmaille S.J."/>
            <person name="Fedrigo O."/>
            <person name="Jarvis E.D."/>
            <person name="Hiller M."/>
            <person name="Vernes S.C."/>
            <person name="Myers E.W."/>
            <person name="Teeling E.C."/>
        </authorList>
    </citation>
    <scope>NUCLEOTIDE SEQUENCE [LARGE SCALE GENOMIC DNA]</scope>
    <source>
        <strain evidence="2">MRouAeg1</strain>
        <tissue evidence="2">Muscle</tissue>
    </source>
</reference>